<dbReference type="InterPro" id="IPR015590">
    <property type="entry name" value="Aldehyde_DH_dom"/>
</dbReference>
<dbReference type="SUPFAM" id="SSF53720">
    <property type="entry name" value="ALDH-like"/>
    <property type="match status" value="1"/>
</dbReference>
<gene>
    <name evidence="4" type="ORF">KDH_59230</name>
</gene>
<dbReference type="InterPro" id="IPR016163">
    <property type="entry name" value="Ald_DH_C"/>
</dbReference>
<keyword evidence="5" id="KW-1185">Reference proteome</keyword>
<evidence type="ECO:0000256" key="2">
    <source>
        <dbReference type="SAM" id="MobiDB-lite"/>
    </source>
</evidence>
<dbReference type="EMBL" id="BSRI01000002">
    <property type="protein sequence ID" value="GLV59095.1"/>
    <property type="molecule type" value="Genomic_DNA"/>
</dbReference>
<evidence type="ECO:0000256" key="1">
    <source>
        <dbReference type="ARBA" id="ARBA00023002"/>
    </source>
</evidence>
<evidence type="ECO:0000313" key="5">
    <source>
        <dbReference type="Proteomes" id="UP001344906"/>
    </source>
</evidence>
<keyword evidence="1" id="KW-0560">Oxidoreductase</keyword>
<name>A0ABQ6FXS3_9CHLR</name>
<dbReference type="Gene3D" id="3.40.309.10">
    <property type="entry name" value="Aldehyde Dehydrogenase, Chain A, domain 2"/>
    <property type="match status" value="1"/>
</dbReference>
<evidence type="ECO:0000313" key="4">
    <source>
        <dbReference type="EMBL" id="GLV59095.1"/>
    </source>
</evidence>
<accession>A0ABQ6FXS3</accession>
<proteinExistence type="predicted"/>
<organism evidence="4 5">
    <name type="scientific">Dictyobacter halimunensis</name>
    <dbReference type="NCBI Taxonomy" id="3026934"/>
    <lineage>
        <taxon>Bacteria</taxon>
        <taxon>Bacillati</taxon>
        <taxon>Chloroflexota</taxon>
        <taxon>Ktedonobacteria</taxon>
        <taxon>Ktedonobacterales</taxon>
        <taxon>Dictyobacteraceae</taxon>
        <taxon>Dictyobacter</taxon>
    </lineage>
</organism>
<dbReference type="Proteomes" id="UP001344906">
    <property type="component" value="Unassembled WGS sequence"/>
</dbReference>
<feature type="region of interest" description="Disordered" evidence="2">
    <location>
        <begin position="1"/>
        <end position="23"/>
    </location>
</feature>
<evidence type="ECO:0000259" key="3">
    <source>
        <dbReference type="Pfam" id="PF00171"/>
    </source>
</evidence>
<dbReference type="Pfam" id="PF00171">
    <property type="entry name" value="Aldedh"/>
    <property type="match status" value="1"/>
</dbReference>
<feature type="compositionally biased region" description="Polar residues" evidence="2">
    <location>
        <begin position="1"/>
        <end position="20"/>
    </location>
</feature>
<protein>
    <submittedName>
        <fullName evidence="4">Aldehyde dehydrogenase</fullName>
    </submittedName>
</protein>
<dbReference type="InterPro" id="IPR016162">
    <property type="entry name" value="Ald_DH_N"/>
</dbReference>
<sequence>MTINTQHGSPSFPTATSALAPSNREDMERAIGVLVEQKDNWVQTPVAERISIVDRLIADFSALASRWVAASLQAKGLEEDSPYAGEEWVAGTWALLHSLRQLRQALLDIQQDGHPHIPGPVRTRHDGQVKAQVFPFRPYDQVLFPGVKAEVWMQPGVTAETLASTQAVNYQSPLPAGKVALVLGAGNVASIGPLDVLYKLFTDNQVVLFKANPVNAYLGPLMAEAFHALIDAGYLRIVYGGAEEGSYLCQHPSIDEIHITGSDKTFDAIVFGPGPEGVARKATRQPLVTKRVTGELGNVSPVIVVPGPWSEGDMDYQAVHIASMLVNNAGYNCNATRVIIQHKDWTQRPQLLQQIRNVLSRLPTRKAYYPGARQRYQAFVDAHPEAEEFGGSDDPQDLPWTLISDVDAAQADDICFTTEAFCSLFAETALDAASVVDYIERAVQFANEQLWGTLNATLLVHPRSLRDPAIAEAVGKAIAQLHYGSVGVNYWAGASFVLGSTTWGAFPGHEIYDIQSGNDVVHNSLMFSRAQKSVVYAPFRSTPTPPWFTSQAASAPKLFKQLTQFEQSPSWLKLPAIVKTAILG</sequence>
<dbReference type="InterPro" id="IPR016161">
    <property type="entry name" value="Ald_DH/histidinol_DH"/>
</dbReference>
<dbReference type="Gene3D" id="3.40.605.10">
    <property type="entry name" value="Aldehyde Dehydrogenase, Chain A, domain 1"/>
    <property type="match status" value="1"/>
</dbReference>
<comment type="caution">
    <text evidence="4">The sequence shown here is derived from an EMBL/GenBank/DDBJ whole genome shotgun (WGS) entry which is preliminary data.</text>
</comment>
<reference evidence="4 5" key="1">
    <citation type="submission" date="2023-02" db="EMBL/GenBank/DDBJ databases">
        <title>Dictyobacter halimunensis sp. nov., a new member of the class Ktedonobacteria from forest soil in a geothermal area.</title>
        <authorList>
            <person name="Rachmania M.K."/>
            <person name="Ningsih F."/>
            <person name="Sakai Y."/>
            <person name="Yabe S."/>
            <person name="Yokota A."/>
            <person name="Sjamsuridzal W."/>
        </authorList>
    </citation>
    <scope>NUCLEOTIDE SEQUENCE [LARGE SCALE GENOMIC DNA]</scope>
    <source>
        <strain evidence="4 5">S3.2.2.5</strain>
    </source>
</reference>
<feature type="domain" description="Aldehyde dehydrogenase" evidence="3">
    <location>
        <begin position="195"/>
        <end position="348"/>
    </location>
</feature>
<dbReference type="RefSeq" id="WP_338255578.1">
    <property type="nucleotide sequence ID" value="NZ_BSRI01000002.1"/>
</dbReference>